<evidence type="ECO:0000313" key="1">
    <source>
        <dbReference type="EMBL" id="JAH39961.1"/>
    </source>
</evidence>
<accession>A0A0E9SFA7</accession>
<organism evidence="1">
    <name type="scientific">Anguilla anguilla</name>
    <name type="common">European freshwater eel</name>
    <name type="synonym">Muraena anguilla</name>
    <dbReference type="NCBI Taxonomy" id="7936"/>
    <lineage>
        <taxon>Eukaryota</taxon>
        <taxon>Metazoa</taxon>
        <taxon>Chordata</taxon>
        <taxon>Craniata</taxon>
        <taxon>Vertebrata</taxon>
        <taxon>Euteleostomi</taxon>
        <taxon>Actinopterygii</taxon>
        <taxon>Neopterygii</taxon>
        <taxon>Teleostei</taxon>
        <taxon>Anguilliformes</taxon>
        <taxon>Anguillidae</taxon>
        <taxon>Anguilla</taxon>
    </lineage>
</organism>
<reference evidence="1" key="2">
    <citation type="journal article" date="2015" name="Fish Shellfish Immunol.">
        <title>Early steps in the European eel (Anguilla anguilla)-Vibrio vulnificus interaction in the gills: Role of the RtxA13 toxin.</title>
        <authorList>
            <person name="Callol A."/>
            <person name="Pajuelo D."/>
            <person name="Ebbesson L."/>
            <person name="Teles M."/>
            <person name="MacKenzie S."/>
            <person name="Amaro C."/>
        </authorList>
    </citation>
    <scope>NUCLEOTIDE SEQUENCE</scope>
</reference>
<dbReference type="EMBL" id="GBXM01068616">
    <property type="protein sequence ID" value="JAH39961.1"/>
    <property type="molecule type" value="Transcribed_RNA"/>
</dbReference>
<reference evidence="1" key="1">
    <citation type="submission" date="2014-11" db="EMBL/GenBank/DDBJ databases">
        <authorList>
            <person name="Amaro Gonzalez C."/>
        </authorList>
    </citation>
    <scope>NUCLEOTIDE SEQUENCE</scope>
</reference>
<proteinExistence type="predicted"/>
<name>A0A0E9SFA7_ANGAN</name>
<protein>
    <submittedName>
        <fullName evidence="1">Uncharacterized protein</fullName>
    </submittedName>
</protein>
<sequence>MAGIFLPRFRFVFLSLMVAVFIRV</sequence>
<dbReference type="AlphaFoldDB" id="A0A0E9SFA7"/>